<gene>
    <name evidence="1" type="ORF">CCMP2556_LOCUS52441</name>
</gene>
<proteinExistence type="predicted"/>
<reference evidence="1 2" key="1">
    <citation type="submission" date="2024-02" db="EMBL/GenBank/DDBJ databases">
        <authorList>
            <person name="Chen Y."/>
            <person name="Shah S."/>
            <person name="Dougan E. K."/>
            <person name="Thang M."/>
            <person name="Chan C."/>
        </authorList>
    </citation>
    <scope>NUCLEOTIDE SEQUENCE [LARGE SCALE GENOMIC DNA]</scope>
</reference>
<name>A0ABP0SLH5_9DINO</name>
<sequence>FMTDGLYVYMIPPSSSGDGLIRVDLANYGTVEVLSASGRGLNQVGWSEAGFMDDYYGYLPPQHDESLVVRFDQATFQEFLTLDISQAPRAVQHVFGEQCPVCGNQPMRHARSLGVA</sequence>
<comment type="caution">
    <text evidence="1">The sequence shown here is derived from an EMBL/GenBank/DDBJ whole genome shotgun (WGS) entry which is preliminary data.</text>
</comment>
<evidence type="ECO:0000313" key="1">
    <source>
        <dbReference type="EMBL" id="CAK9113257.1"/>
    </source>
</evidence>
<feature type="non-terminal residue" evidence="1">
    <location>
        <position position="116"/>
    </location>
</feature>
<accession>A0ABP0SLH5</accession>
<dbReference type="EMBL" id="CAXAMN010027826">
    <property type="protein sequence ID" value="CAK9113257.1"/>
    <property type="molecule type" value="Genomic_DNA"/>
</dbReference>
<feature type="non-terminal residue" evidence="1">
    <location>
        <position position="1"/>
    </location>
</feature>
<protein>
    <submittedName>
        <fullName evidence="1">Uncharacterized protein</fullName>
    </submittedName>
</protein>
<evidence type="ECO:0000313" key="2">
    <source>
        <dbReference type="Proteomes" id="UP001642484"/>
    </source>
</evidence>
<keyword evidence="2" id="KW-1185">Reference proteome</keyword>
<organism evidence="1 2">
    <name type="scientific">Durusdinium trenchii</name>
    <dbReference type="NCBI Taxonomy" id="1381693"/>
    <lineage>
        <taxon>Eukaryota</taxon>
        <taxon>Sar</taxon>
        <taxon>Alveolata</taxon>
        <taxon>Dinophyceae</taxon>
        <taxon>Suessiales</taxon>
        <taxon>Symbiodiniaceae</taxon>
        <taxon>Durusdinium</taxon>
    </lineage>
</organism>
<dbReference type="Proteomes" id="UP001642484">
    <property type="component" value="Unassembled WGS sequence"/>
</dbReference>